<feature type="domain" description="VLIG-type G" evidence="2">
    <location>
        <begin position="851"/>
        <end position="954"/>
    </location>
</feature>
<feature type="domain" description="VWFA" evidence="1">
    <location>
        <begin position="1950"/>
        <end position="2120"/>
    </location>
</feature>
<dbReference type="SUPFAM" id="SSF53300">
    <property type="entry name" value="vWA-like"/>
    <property type="match status" value="1"/>
</dbReference>
<dbReference type="SUPFAM" id="SSF52540">
    <property type="entry name" value="P-loop containing nucleoside triphosphate hydrolases"/>
    <property type="match status" value="1"/>
</dbReference>
<dbReference type="PROSITE" id="PS50234">
    <property type="entry name" value="VWFA"/>
    <property type="match status" value="1"/>
</dbReference>
<proteinExistence type="predicted"/>
<accession>A0A817U6R4</accession>
<gene>
    <name evidence="4" type="ORF">HFQ381_LOCUS18230</name>
    <name evidence="3" type="ORF">LUA448_LOCUS10304</name>
</gene>
<dbReference type="PANTHER" id="PTHR14819:SF25">
    <property type="entry name" value="CHROMOSOME UNDETERMINED SCAFFOLD_52, WHOLE GENOME SHOTGUN SEQUENCE"/>
    <property type="match status" value="1"/>
</dbReference>
<dbReference type="CDD" id="cd00198">
    <property type="entry name" value="vWFA"/>
    <property type="match status" value="1"/>
</dbReference>
<dbReference type="EMBL" id="CAJNYD010001223">
    <property type="protein sequence ID" value="CAF3324528.1"/>
    <property type="molecule type" value="Genomic_DNA"/>
</dbReference>
<evidence type="ECO:0000259" key="2">
    <source>
        <dbReference type="PROSITE" id="PS51717"/>
    </source>
</evidence>
<dbReference type="InterPro" id="IPR027417">
    <property type="entry name" value="P-loop_NTPase"/>
</dbReference>
<dbReference type="SMART" id="SM00327">
    <property type="entry name" value="VWA"/>
    <property type="match status" value="1"/>
</dbReference>
<dbReference type="Pfam" id="PF00092">
    <property type="entry name" value="VWA"/>
    <property type="match status" value="1"/>
</dbReference>
<dbReference type="Proteomes" id="UP000663851">
    <property type="component" value="Unassembled WGS sequence"/>
</dbReference>
<name>A0A817U6R4_9BILA</name>
<dbReference type="Gene3D" id="3.40.50.410">
    <property type="entry name" value="von Willebrand factor, type A domain"/>
    <property type="match status" value="1"/>
</dbReference>
<dbReference type="Pfam" id="PF25683">
    <property type="entry name" value="URGCP_GTPase"/>
    <property type="match status" value="1"/>
</dbReference>
<dbReference type="InterPro" id="IPR052986">
    <property type="entry name" value="VLIG_GTPase"/>
</dbReference>
<dbReference type="PROSITE" id="PS51717">
    <property type="entry name" value="G_VLIG"/>
    <property type="match status" value="1"/>
</dbReference>
<dbReference type="GO" id="GO:0005525">
    <property type="term" value="F:GTP binding"/>
    <property type="evidence" value="ECO:0007669"/>
    <property type="project" value="InterPro"/>
</dbReference>
<organism evidence="3 5">
    <name type="scientific">Rotaria socialis</name>
    <dbReference type="NCBI Taxonomy" id="392032"/>
    <lineage>
        <taxon>Eukaryota</taxon>
        <taxon>Metazoa</taxon>
        <taxon>Spiralia</taxon>
        <taxon>Gnathifera</taxon>
        <taxon>Rotifera</taxon>
        <taxon>Eurotatoria</taxon>
        <taxon>Bdelloidea</taxon>
        <taxon>Philodinida</taxon>
        <taxon>Philodinidae</taxon>
        <taxon>Rotaria</taxon>
    </lineage>
</organism>
<dbReference type="Proteomes" id="UP000663833">
    <property type="component" value="Unassembled WGS sequence"/>
</dbReference>
<dbReference type="InterPro" id="IPR030383">
    <property type="entry name" value="G_VLIG_dom"/>
</dbReference>
<reference evidence="3" key="1">
    <citation type="submission" date="2021-02" db="EMBL/GenBank/DDBJ databases">
        <authorList>
            <person name="Nowell W R."/>
        </authorList>
    </citation>
    <scope>NUCLEOTIDE SEQUENCE</scope>
</reference>
<dbReference type="InterPro" id="IPR002035">
    <property type="entry name" value="VWF_A"/>
</dbReference>
<dbReference type="InterPro" id="IPR036465">
    <property type="entry name" value="vWFA_dom_sf"/>
</dbReference>
<dbReference type="EMBL" id="CAJOBO010001396">
    <property type="protein sequence ID" value="CAF4373525.1"/>
    <property type="molecule type" value="Genomic_DNA"/>
</dbReference>
<evidence type="ECO:0000313" key="4">
    <source>
        <dbReference type="EMBL" id="CAF4373525.1"/>
    </source>
</evidence>
<evidence type="ECO:0000259" key="1">
    <source>
        <dbReference type="PROSITE" id="PS50234"/>
    </source>
</evidence>
<comment type="caution">
    <text evidence="3">The sequence shown here is derived from an EMBL/GenBank/DDBJ whole genome shotgun (WGS) entry which is preliminary data.</text>
</comment>
<sequence>MSRDNSNPSLKVSSLRTSFGGDLSIRTSDVALNDYSSASLKSVENECISKIIEILELDDSTESEIIAKQLMIKGRKALHDYEEDITPNIFRKQINDGSCELLETLKCYVEQQWKAMIPDQWFHQFLEQQISESRESYNKILTRAAEYGSKFTKDNALLSLVIQFLFEFDDDNIENTDVFNQLWNSLICEGLQGIRHYEDFIAPNVLQQQLQNDQSPLRLALSDYFSEELKNFLQQKEININRPEIFKIALACVTNKGWLDGLNDKTVTNLIVPKKVKILNEKSKEYINNIILPIRNRSPPNTYPDSVNREQDETKRQERIRECTMITMCINEYEKLQLSNLVEAGELVYMDKKLDDVLGEILSDYGSKKSFSSFISTCLTPIMYLLKRHQNLDDFYESLFFKYSQINSVLREPILSLRMIIHILLLNSDLSLSRKIMSLLSKRNPVPFVQPSLKDHIEPYELVSDIIHVWNYSVPTILSFGIGECQGKSTLLNTMFLSSFEQSMPSIYFQNTIDIDFGYSFLPRRSTNIADAHGSMMKNLFEQIHELFDGFIIHVEYKFLLPHIDRVQEFLHVIQNNEKYRLIIIRDVPTNEYDRCSNFLSSNLKDINAFILPDVANQNNKQNKHFILTLRDKIWENIPTQCRHNETYLKNRLEHLMNIKYKQHLREMYEFIMPLQQELLQTVADPSMIKRCFPEYLKFAELCQLNLTLARFNFYGDENDAIIFDTRRKIFELESQLDIVDNDPSIIHKLFLRFLQAPNMLTCLELLGEELKKERSRLVSTADMATQLPLQKNLSLQVLWRNAIVCSQKEPLVIQKYNEFINAGFPFEVVDGDNFYFPYSFLFEALKPFCNHRTLVISVIGPQNSGKSTLLNYMFGTLFDVRDGRCTRGIYGSFVKTNRTDFEYILLIDTEGLLSIEREDPEFDRRIVLFCLAVSHIVLVNMVGEVSTTLQSMLTLCTDSLEKMGVTRIPQPIVHFILNQKADLNIENNRAAIDRIISDLKKFGLGESIDIRKETFHTLPSAYKKEGQTLISNAKLPKAVKTAPEFIECVQSLCGEIIHSAESYLDRVKECLDPLQWLSSSKTIFDTLQKFSDLTYYQDIYERRLDDEIREHIRNDLTKIFSTNFRDGLIVESSHKTEQEIHELFLSEQSKIQETARENLQALFKLLKVPDTLRRRTEQFLSVQIIEMFNALQTSTIAVNERERVKLIVRNGEGDLQKLIQDVIQSGQQMSIKEASTQFNRMFDNILQSIKRRFIPEQRLKQAMKHIFTNHNIYEKQCLPHYAYIANHFMMLSNINDSQLSIDDVADEIVILFTRLGYQESSVIAHSYNPKTQYSIDMIYNLIYLNKQLLKAAYTHFINEFNQSLGNHQLIDRSQHHNKGNIRSRLSLIIPPFREKRAAKQFQSSVMITTEKFQLAIRDHIRYEKPTILEETRINEDRMYFAISRVIAEIISRIRTMMESNGNGQTRQIRTELIQRIVGIINSLIIEVDNELAPFCLSLSLQLKSTFHTCAVILLTQYYYDQQMKHFFQTVSELDTKKDDLKSYFISMVVSNASIDENYAMNFAKKFKEHLIKLFMQEGQHTIHRELKTYDCLNRKWIQDRCDGLLLTSDHQWLLDYIENPTKIIEQFFTALWGHIEEAIDQKLTDQKGFYVARLNEFFFCIQGMLETASKLGAAATFVNDVFLSEETNILDVNKNLINKQRCMASLFMKYFTVNDIPISFNADGKMYRLRNDALDAFRLLLQQRPPSRELSTVIEQTSEIYNVSSIGNLVIFLQTLLRSKETFLTDLNRCKSDFKNMDSQETYANLLDKVRGCQNLCPCCRRPCDVDHTQLRSSPGSQYNEHRCLSGHSLRGMNGYKFEFTEEPSLFMCEQIKDHQIIVIGSVRCRWSQFKKDHPDWIFDSALNDAELNRLHGKFLTVWQKVGRQICEKFNMKFVLHNTPQKTIVEAFHFILMLDASGSMSGGKWRNLIQAVQEFLDRRRSLETQDRITIMVFSDRVDNTFSNEEINNVDVNQIPYLGGLTSFKVAFTRVNECIIKFKQQAVDNFAIVFMSDGDDEYPEQELNQLVEAHDTVIQRFWTVALNDGELPSTEILKRINDRMNGSFYDVTTSHDLIRVYAEVATDY</sequence>
<dbReference type="Gene3D" id="3.40.50.300">
    <property type="entry name" value="P-loop containing nucleotide triphosphate hydrolases"/>
    <property type="match status" value="1"/>
</dbReference>
<dbReference type="PANTHER" id="PTHR14819">
    <property type="entry name" value="GTP-BINDING"/>
    <property type="match status" value="1"/>
</dbReference>
<protein>
    <submittedName>
        <fullName evidence="3">Uncharacterized protein</fullName>
    </submittedName>
</protein>
<evidence type="ECO:0000313" key="5">
    <source>
        <dbReference type="Proteomes" id="UP000663833"/>
    </source>
</evidence>
<evidence type="ECO:0000313" key="3">
    <source>
        <dbReference type="EMBL" id="CAF3324528.1"/>
    </source>
</evidence>